<keyword evidence="1" id="KW-0472">Membrane</keyword>
<accession>A0ABT0GDV2</accession>
<evidence type="ECO:0000313" key="3">
    <source>
        <dbReference type="Proteomes" id="UP001431449"/>
    </source>
</evidence>
<name>A0ABT0GDV2_9GAMM</name>
<protein>
    <submittedName>
        <fullName evidence="2">Uncharacterized protein</fullName>
    </submittedName>
</protein>
<evidence type="ECO:0000256" key="1">
    <source>
        <dbReference type="SAM" id="Phobius"/>
    </source>
</evidence>
<sequence>MSEERGEILALLREIRDGQQASLALQREQFELYRQQWARAERINERAEALQQRQQGALGMARGLLIGVGAALLAAVGLLAWRLLG</sequence>
<comment type="caution">
    <text evidence="2">The sequence shown here is derived from an EMBL/GenBank/DDBJ whole genome shotgun (WGS) entry which is preliminary data.</text>
</comment>
<organism evidence="2 3">
    <name type="scientific">Pseudomarimonas salicorniae</name>
    <dbReference type="NCBI Taxonomy" id="2933270"/>
    <lineage>
        <taxon>Bacteria</taxon>
        <taxon>Pseudomonadati</taxon>
        <taxon>Pseudomonadota</taxon>
        <taxon>Gammaproteobacteria</taxon>
        <taxon>Lysobacterales</taxon>
        <taxon>Lysobacteraceae</taxon>
        <taxon>Pseudomarimonas</taxon>
    </lineage>
</organism>
<reference evidence="2" key="1">
    <citation type="submission" date="2022-04" db="EMBL/GenBank/DDBJ databases">
        <title>Lysobacter sp. CAU 1642 isolated from sea sand.</title>
        <authorList>
            <person name="Kim W."/>
        </authorList>
    </citation>
    <scope>NUCLEOTIDE SEQUENCE</scope>
    <source>
        <strain evidence="2">CAU 1642</strain>
    </source>
</reference>
<gene>
    <name evidence="2" type="ORF">M0G41_03405</name>
</gene>
<keyword evidence="1" id="KW-0812">Transmembrane</keyword>
<dbReference type="EMBL" id="JALNMH010000002">
    <property type="protein sequence ID" value="MCK7592711.1"/>
    <property type="molecule type" value="Genomic_DNA"/>
</dbReference>
<evidence type="ECO:0000313" key="2">
    <source>
        <dbReference type="EMBL" id="MCK7592711.1"/>
    </source>
</evidence>
<proteinExistence type="predicted"/>
<keyword evidence="1" id="KW-1133">Transmembrane helix</keyword>
<dbReference type="Proteomes" id="UP001431449">
    <property type="component" value="Unassembled WGS sequence"/>
</dbReference>
<dbReference type="RefSeq" id="WP_248205030.1">
    <property type="nucleotide sequence ID" value="NZ_JALNMH010000002.1"/>
</dbReference>
<feature type="transmembrane region" description="Helical" evidence="1">
    <location>
        <begin position="63"/>
        <end position="84"/>
    </location>
</feature>
<keyword evidence="3" id="KW-1185">Reference proteome</keyword>